<dbReference type="UniPathway" id="UPA00796">
    <property type="reaction ID" value="UER00771"/>
</dbReference>
<evidence type="ECO:0000256" key="8">
    <source>
        <dbReference type="ARBA" id="ARBA00022968"/>
    </source>
</evidence>
<dbReference type="EC" id="4.1.1.35" evidence="5"/>
<reference evidence="16" key="1">
    <citation type="submission" date="2018-05" db="EMBL/GenBank/DDBJ databases">
        <authorList>
            <person name="Lanie J.A."/>
            <person name="Ng W.-L."/>
            <person name="Kazmierczak K.M."/>
            <person name="Andrzejewski T.M."/>
            <person name="Davidsen T.M."/>
            <person name="Wayne K.J."/>
            <person name="Tettelin H."/>
            <person name="Glass J.I."/>
            <person name="Rusch D."/>
            <person name="Podicherti R."/>
            <person name="Tsui H.-C.T."/>
            <person name="Winkler M.E."/>
        </authorList>
    </citation>
    <scope>NUCLEOTIDE SEQUENCE</scope>
</reference>
<dbReference type="EMBL" id="UINC01046054">
    <property type="protein sequence ID" value="SVB53579.1"/>
    <property type="molecule type" value="Genomic_DNA"/>
</dbReference>
<protein>
    <recommendedName>
        <fullName evidence="5">UDP-glucuronate decarboxylase</fullName>
        <ecNumber evidence="5">4.1.1.35</ecNumber>
    </recommendedName>
</protein>
<feature type="domain" description="NAD(P)-binding" evidence="15">
    <location>
        <begin position="11"/>
        <end position="248"/>
    </location>
</feature>
<keyword evidence="10" id="KW-0520">NAD</keyword>
<evidence type="ECO:0000313" key="16">
    <source>
        <dbReference type="EMBL" id="SVB53579.1"/>
    </source>
</evidence>
<dbReference type="GO" id="GO:0033320">
    <property type="term" value="P:UDP-D-xylose biosynthetic process"/>
    <property type="evidence" value="ECO:0007669"/>
    <property type="project" value="UniProtKB-UniPathway"/>
</dbReference>
<evidence type="ECO:0000259" key="15">
    <source>
        <dbReference type="Pfam" id="PF16363"/>
    </source>
</evidence>
<evidence type="ECO:0000256" key="7">
    <source>
        <dbReference type="ARBA" id="ARBA00022793"/>
    </source>
</evidence>
<evidence type="ECO:0000256" key="14">
    <source>
        <dbReference type="ARBA" id="ARBA00023239"/>
    </source>
</evidence>
<dbReference type="InterPro" id="IPR016040">
    <property type="entry name" value="NAD(P)-bd_dom"/>
</dbReference>
<organism evidence="16">
    <name type="scientific">marine metagenome</name>
    <dbReference type="NCBI Taxonomy" id="408172"/>
    <lineage>
        <taxon>unclassified sequences</taxon>
        <taxon>metagenomes</taxon>
        <taxon>ecological metagenomes</taxon>
    </lineage>
</organism>
<dbReference type="Gene3D" id="3.40.50.720">
    <property type="entry name" value="NAD(P)-binding Rossmann-like Domain"/>
    <property type="match status" value="1"/>
</dbReference>
<dbReference type="PANTHER" id="PTHR43078">
    <property type="entry name" value="UDP-GLUCURONIC ACID DECARBOXYLASE-RELATED"/>
    <property type="match status" value="1"/>
</dbReference>
<evidence type="ECO:0000256" key="11">
    <source>
        <dbReference type="ARBA" id="ARBA00023034"/>
    </source>
</evidence>
<keyword evidence="9" id="KW-1133">Transmembrane helix</keyword>
<keyword evidence="8" id="KW-0735">Signal-anchor</keyword>
<dbReference type="InterPro" id="IPR036291">
    <property type="entry name" value="NAD(P)-bd_dom_sf"/>
</dbReference>
<evidence type="ECO:0000256" key="6">
    <source>
        <dbReference type="ARBA" id="ARBA00022692"/>
    </source>
</evidence>
<evidence type="ECO:0000256" key="4">
    <source>
        <dbReference type="ARBA" id="ARBA00007505"/>
    </source>
</evidence>
<keyword evidence="14" id="KW-0456">Lyase</keyword>
<gene>
    <name evidence="16" type="ORF">METZ01_LOCUS206433</name>
</gene>
<keyword evidence="7" id="KW-0210">Decarboxylase</keyword>
<dbReference type="PANTHER" id="PTHR43078:SF6">
    <property type="entry name" value="UDP-GLUCURONIC ACID DECARBOXYLASE 1"/>
    <property type="match status" value="1"/>
</dbReference>
<dbReference type="GO" id="GO:0032580">
    <property type="term" value="C:Golgi cisterna membrane"/>
    <property type="evidence" value="ECO:0007669"/>
    <property type="project" value="UniProtKB-SubCell"/>
</dbReference>
<accession>A0A382ET74</accession>
<dbReference type="InterPro" id="IPR044516">
    <property type="entry name" value="UXS-like"/>
</dbReference>
<evidence type="ECO:0000256" key="2">
    <source>
        <dbReference type="ARBA" id="ARBA00004447"/>
    </source>
</evidence>
<dbReference type="AlphaFoldDB" id="A0A382ET74"/>
<evidence type="ECO:0000256" key="9">
    <source>
        <dbReference type="ARBA" id="ARBA00022989"/>
    </source>
</evidence>
<evidence type="ECO:0000256" key="13">
    <source>
        <dbReference type="ARBA" id="ARBA00023180"/>
    </source>
</evidence>
<keyword evidence="12" id="KW-0472">Membrane</keyword>
<dbReference type="FunFam" id="3.40.50.720:FF:000065">
    <property type="entry name" value="UDP-glucuronic acid decarboxylase 1"/>
    <property type="match status" value="1"/>
</dbReference>
<comment type="cofactor">
    <cofactor evidence="1">
        <name>NAD(+)</name>
        <dbReference type="ChEBI" id="CHEBI:57540"/>
    </cofactor>
</comment>
<evidence type="ECO:0000256" key="5">
    <source>
        <dbReference type="ARBA" id="ARBA00012290"/>
    </source>
</evidence>
<evidence type="ECO:0000256" key="3">
    <source>
        <dbReference type="ARBA" id="ARBA00005100"/>
    </source>
</evidence>
<dbReference type="GO" id="GO:0042732">
    <property type="term" value="P:D-xylose metabolic process"/>
    <property type="evidence" value="ECO:0007669"/>
    <property type="project" value="InterPro"/>
</dbReference>
<dbReference type="Pfam" id="PF16363">
    <property type="entry name" value="GDP_Man_Dehyd"/>
    <property type="match status" value="1"/>
</dbReference>
<comment type="subcellular location">
    <subcellularLocation>
        <location evidence="2">Golgi apparatus</location>
        <location evidence="2">Golgi stack membrane</location>
        <topology evidence="2">Single-pass type II membrane protein</topology>
    </subcellularLocation>
</comment>
<dbReference type="SUPFAM" id="SSF51735">
    <property type="entry name" value="NAD(P)-binding Rossmann-fold domains"/>
    <property type="match status" value="1"/>
</dbReference>
<keyword evidence="6" id="KW-0812">Transmembrane</keyword>
<sequence length="257" mass="29371">MRHDVTFPLYVEVNQIYNMACPASPIHYQYDPVQTTKTSVHGAINMLGLAKRLDARIFQASTSEVYGDPTQHPQKESYWGNVNPIGSRSCYDEGKRCAETLFFDYFRQHNLHIKVGRIFNTYGPRMRPDDGRVISNFIVQALQGKDITIYGDGSQTRSFCYVDDLIEAIIKLMNSEKGFTGPVNLGNPCEFSILELAEIIIDLTNSKSKLIFNDLPQDDPKQRQPDITLAKEKLNWEPKIQLKEGLPKTIKYFDEIL</sequence>
<dbReference type="CDD" id="cd05230">
    <property type="entry name" value="UGD_SDR_e"/>
    <property type="match status" value="1"/>
</dbReference>
<proteinExistence type="inferred from homology"/>
<dbReference type="GO" id="GO:0048040">
    <property type="term" value="F:UDP-glucuronate decarboxylase activity"/>
    <property type="evidence" value="ECO:0007669"/>
    <property type="project" value="UniProtKB-EC"/>
</dbReference>
<dbReference type="GO" id="GO:0070403">
    <property type="term" value="F:NAD+ binding"/>
    <property type="evidence" value="ECO:0007669"/>
    <property type="project" value="InterPro"/>
</dbReference>
<evidence type="ECO:0000256" key="1">
    <source>
        <dbReference type="ARBA" id="ARBA00001911"/>
    </source>
</evidence>
<evidence type="ECO:0000256" key="12">
    <source>
        <dbReference type="ARBA" id="ARBA00023136"/>
    </source>
</evidence>
<evidence type="ECO:0000256" key="10">
    <source>
        <dbReference type="ARBA" id="ARBA00023027"/>
    </source>
</evidence>
<name>A0A382ET74_9ZZZZ</name>
<comment type="similarity">
    <text evidence="4">Belongs to the NAD(P)-dependent epimerase/dehydratase family. UDP-glucuronic acid decarboxylase subfamily.</text>
</comment>
<keyword evidence="13" id="KW-0325">Glycoprotein</keyword>
<comment type="pathway">
    <text evidence="3">Nucleotide-sugar biosynthesis; UDP-alpha-D-xylose biosynthesis; UDP-alpha-D-xylose from UDP-alpha-D-glucuronate: step 1/1.</text>
</comment>
<keyword evidence="11" id="KW-0333">Golgi apparatus</keyword>